<gene>
    <name evidence="2" type="ordered locus">MPTP_1870</name>
</gene>
<keyword evidence="1" id="KW-0812">Transmembrane</keyword>
<evidence type="ECO:0000313" key="2">
    <source>
        <dbReference type="EMBL" id="BAK22264.1"/>
    </source>
</evidence>
<dbReference type="KEGG" id="mps:MPTP_1870"/>
<evidence type="ECO:0000256" key="1">
    <source>
        <dbReference type="SAM" id="Phobius"/>
    </source>
</evidence>
<sequence length="187" mass="22076">MNTLVIITIICCFVSFAFAMISFTRFDLFNLKKRKLFANYYSLTSPKEIKQKQKESLNEIFNGSFDLRKKYRFISVIHRIVILSILVDGLCFYFTIIWNLGILFILSVGLFCFSLILLYTFLSQKINYLLYLYIKNNDLTSIEFKKENINTSDISFIKNNYFYRILSLMMSISFLFLLMILAYLDGA</sequence>
<feature type="transmembrane region" description="Helical" evidence="1">
    <location>
        <begin position="102"/>
        <end position="122"/>
    </location>
</feature>
<feature type="transmembrane region" description="Helical" evidence="1">
    <location>
        <begin position="161"/>
        <end position="184"/>
    </location>
</feature>
<protein>
    <submittedName>
        <fullName evidence="2">Uncharacterized protein</fullName>
    </submittedName>
</protein>
<name>F3YCN6_MELPT</name>
<dbReference type="EMBL" id="AP012201">
    <property type="protein sequence ID" value="BAK22264.1"/>
    <property type="molecule type" value="Genomic_DNA"/>
</dbReference>
<proteinExistence type="predicted"/>
<geneLocation type="plasmid" evidence="2 3">
    <name>pMP1</name>
</geneLocation>
<keyword evidence="1" id="KW-1133">Transmembrane helix</keyword>
<feature type="transmembrane region" description="Helical" evidence="1">
    <location>
        <begin position="76"/>
        <end position="96"/>
    </location>
</feature>
<reference key="2">
    <citation type="submission" date="2011-04" db="EMBL/GenBank/DDBJ databases">
        <title>Whole genome sequence of Melissococcus plutonius ATCC 35311.</title>
        <authorList>
            <person name="Okumura K."/>
            <person name="Arai R."/>
            <person name="Osaki M."/>
            <person name="Okura M."/>
            <person name="Kirikae T."/>
            <person name="Takamatsu D."/>
            <person name="Akiyama T."/>
        </authorList>
    </citation>
    <scope>NUCLEOTIDE SEQUENCE</scope>
    <source>
        <strain>ATCC 35311</strain>
    </source>
</reference>
<evidence type="ECO:0000313" key="3">
    <source>
        <dbReference type="Proteomes" id="UP000008456"/>
    </source>
</evidence>
<accession>F3YCN6</accession>
<keyword evidence="2" id="KW-0614">Plasmid</keyword>
<keyword evidence="1" id="KW-0472">Membrane</keyword>
<dbReference type="Proteomes" id="UP000008456">
    <property type="component" value="Plasmid pMP1"/>
</dbReference>
<keyword evidence="3" id="KW-1185">Reference proteome</keyword>
<reference evidence="2 3" key="1">
    <citation type="journal article" date="2011" name="J. Bacteriol.">
        <title>Complete genome sequence of Melissococcus plutonius ATCC 35311.</title>
        <authorList>
            <person name="Okumura K."/>
            <person name="Arai R."/>
            <person name="Okura M."/>
            <person name="Kirikae T."/>
            <person name="Takamatsu D."/>
            <person name="Osaki M."/>
            <person name="Miyoshi-Akiyama T."/>
        </authorList>
    </citation>
    <scope>NUCLEOTIDE SEQUENCE [LARGE SCALE GENOMIC DNA]</scope>
    <source>
        <strain evidence="3">ATCC 35311 / CIP 104052 / LMG 20360 / NCIMB 702443</strain>
        <plasmid evidence="3">pMP1</plasmid>
    </source>
</reference>
<dbReference type="HOGENOM" id="CLU_124407_0_0_9"/>
<organism evidence="2 3">
    <name type="scientific">Melissococcus plutonius (strain ATCC 35311 / DSM 29964 / CIP 104052 / LMG 20360 / NCIMB 702443)</name>
    <dbReference type="NCBI Taxonomy" id="940190"/>
    <lineage>
        <taxon>Bacteria</taxon>
        <taxon>Bacillati</taxon>
        <taxon>Bacillota</taxon>
        <taxon>Bacilli</taxon>
        <taxon>Lactobacillales</taxon>
        <taxon>Enterococcaceae</taxon>
        <taxon>Melissococcus</taxon>
    </lineage>
</organism>
<feature type="transmembrane region" description="Helical" evidence="1">
    <location>
        <begin position="6"/>
        <end position="26"/>
    </location>
</feature>
<dbReference type="AlphaFoldDB" id="F3YCN6"/>